<evidence type="ECO:0000256" key="1">
    <source>
        <dbReference type="SAM" id="Phobius"/>
    </source>
</evidence>
<feature type="transmembrane region" description="Helical" evidence="1">
    <location>
        <begin position="63"/>
        <end position="84"/>
    </location>
</feature>
<evidence type="ECO:0000313" key="3">
    <source>
        <dbReference type="Proteomes" id="UP001374584"/>
    </source>
</evidence>
<sequence length="85" mass="10257">MKVENLVISRYYTSILFLTQESSFISNLAYIFINSLYIWWDYYASHLQNSKYQYAYTLGIFKFRLRFGCICSLFMNVFLLICFAH</sequence>
<dbReference type="EMBL" id="JAYMYR010000009">
    <property type="protein sequence ID" value="KAK7341243.1"/>
    <property type="molecule type" value="Genomic_DNA"/>
</dbReference>
<keyword evidence="3" id="KW-1185">Reference proteome</keyword>
<dbReference type="Proteomes" id="UP001374584">
    <property type="component" value="Unassembled WGS sequence"/>
</dbReference>
<keyword evidence="1" id="KW-0812">Transmembrane</keyword>
<comment type="caution">
    <text evidence="2">The sequence shown here is derived from an EMBL/GenBank/DDBJ whole genome shotgun (WGS) entry which is preliminary data.</text>
</comment>
<dbReference type="AlphaFoldDB" id="A0AAN9LX41"/>
<evidence type="ECO:0000313" key="2">
    <source>
        <dbReference type="EMBL" id="KAK7341243.1"/>
    </source>
</evidence>
<reference evidence="2 3" key="1">
    <citation type="submission" date="2024-01" db="EMBL/GenBank/DDBJ databases">
        <title>The genomes of 5 underutilized Papilionoideae crops provide insights into root nodulation and disease resistanc.</title>
        <authorList>
            <person name="Jiang F."/>
        </authorList>
    </citation>
    <scope>NUCLEOTIDE SEQUENCE [LARGE SCALE GENOMIC DNA]</scope>
    <source>
        <strain evidence="2">JINMINGXINNONG_FW02</strain>
        <tissue evidence="2">Leaves</tissue>
    </source>
</reference>
<name>A0AAN9LX41_PHACN</name>
<feature type="transmembrane region" description="Helical" evidence="1">
    <location>
        <begin position="24"/>
        <end position="43"/>
    </location>
</feature>
<proteinExistence type="predicted"/>
<keyword evidence="1" id="KW-1133">Transmembrane helix</keyword>
<accession>A0AAN9LX41</accession>
<keyword evidence="1" id="KW-0472">Membrane</keyword>
<protein>
    <submittedName>
        <fullName evidence="2">Uncharacterized protein</fullName>
    </submittedName>
</protein>
<organism evidence="2 3">
    <name type="scientific">Phaseolus coccineus</name>
    <name type="common">Scarlet runner bean</name>
    <name type="synonym">Phaseolus multiflorus</name>
    <dbReference type="NCBI Taxonomy" id="3886"/>
    <lineage>
        <taxon>Eukaryota</taxon>
        <taxon>Viridiplantae</taxon>
        <taxon>Streptophyta</taxon>
        <taxon>Embryophyta</taxon>
        <taxon>Tracheophyta</taxon>
        <taxon>Spermatophyta</taxon>
        <taxon>Magnoliopsida</taxon>
        <taxon>eudicotyledons</taxon>
        <taxon>Gunneridae</taxon>
        <taxon>Pentapetalae</taxon>
        <taxon>rosids</taxon>
        <taxon>fabids</taxon>
        <taxon>Fabales</taxon>
        <taxon>Fabaceae</taxon>
        <taxon>Papilionoideae</taxon>
        <taxon>50 kb inversion clade</taxon>
        <taxon>NPAAA clade</taxon>
        <taxon>indigoferoid/millettioid clade</taxon>
        <taxon>Phaseoleae</taxon>
        <taxon>Phaseolus</taxon>
    </lineage>
</organism>
<gene>
    <name evidence="2" type="ORF">VNO80_24169</name>
</gene>